<protein>
    <submittedName>
        <fullName evidence="1">Uncharacterized protein</fullName>
    </submittedName>
</protein>
<reference evidence="1 2" key="1">
    <citation type="journal article" date="2010" name="J. Bacteriol.">
        <title>Complete genome sequence of the representative gamma-hexachlorocyclohexane-degrading bacterium Sphingobium japonicum UT26.</title>
        <authorList>
            <person name="Nagata Y."/>
            <person name="Ohtsubo Y."/>
            <person name="Endo R."/>
            <person name="Ichikawa N."/>
            <person name="Ankai A."/>
            <person name="Oguchi A."/>
            <person name="Fukui S."/>
            <person name="Fujita N."/>
            <person name="Tsuda M."/>
        </authorList>
    </citation>
    <scope>NUCLEOTIDE SEQUENCE [LARGE SCALE GENOMIC DNA]</scope>
    <source>
        <strain evidence="2">DSM 16413 / CCM 7287 / MTCC 6362 / UT26 / NBRC 101211 / UT26S</strain>
    </source>
</reference>
<keyword evidence="2" id="KW-1185">Reference proteome</keyword>
<sequence>MLPGLYSGLDVRAERRSDGLWAFDMKANQLGHHLWFEFSPHGLWTAIGAWRTLETGLWVASRLRAGTHFWDAESAVARIFDESVYSAIRGEI</sequence>
<dbReference type="AlphaFoldDB" id="D4Z242"/>
<organism evidence="1 2">
    <name type="scientific">Sphingobium indicum (strain DSM 16413 / CCM 7287 / MTCC 6362 / UT26 / NBRC 101211 / UT26S)</name>
    <name type="common">Sphingobium japonicum</name>
    <dbReference type="NCBI Taxonomy" id="452662"/>
    <lineage>
        <taxon>Bacteria</taxon>
        <taxon>Pseudomonadati</taxon>
        <taxon>Pseudomonadota</taxon>
        <taxon>Alphaproteobacteria</taxon>
        <taxon>Sphingomonadales</taxon>
        <taxon>Sphingomonadaceae</taxon>
        <taxon>Sphingobium</taxon>
    </lineage>
</organism>
<dbReference type="STRING" id="452662.SJA_C1-18400"/>
<gene>
    <name evidence="1" type="ordered locus">SJA_C1-18400</name>
</gene>
<proteinExistence type="predicted"/>
<accession>D4Z242</accession>
<dbReference type="KEGG" id="sjp:SJA_C1-18400"/>
<dbReference type="Proteomes" id="UP000007753">
    <property type="component" value="Chromosome 1"/>
</dbReference>
<evidence type="ECO:0000313" key="2">
    <source>
        <dbReference type="Proteomes" id="UP000007753"/>
    </source>
</evidence>
<dbReference type="HOGENOM" id="CLU_2411663_0_0_5"/>
<evidence type="ECO:0000313" key="1">
    <source>
        <dbReference type="EMBL" id="BAI96674.1"/>
    </source>
</evidence>
<dbReference type="EMBL" id="AP010803">
    <property type="protein sequence ID" value="BAI96674.1"/>
    <property type="molecule type" value="Genomic_DNA"/>
</dbReference>
<name>D4Z242_SPHIU</name>